<dbReference type="NCBIfam" id="TIGR02399">
    <property type="entry name" value="salt_tol_Pase"/>
    <property type="match status" value="1"/>
</dbReference>
<dbReference type="GO" id="GO:0050530">
    <property type="term" value="F:glucosylglycerol 3-phosphatase activity"/>
    <property type="evidence" value="ECO:0007669"/>
    <property type="project" value="InterPro"/>
</dbReference>
<dbReference type="EMBL" id="BAABLX010000007">
    <property type="protein sequence ID" value="GAA4935679.1"/>
    <property type="molecule type" value="Genomic_DNA"/>
</dbReference>
<gene>
    <name evidence="1" type="primary">stpA</name>
    <name evidence="1" type="ORF">GCM10025791_11550</name>
</gene>
<evidence type="ECO:0000313" key="2">
    <source>
        <dbReference type="Proteomes" id="UP001409585"/>
    </source>
</evidence>
<name>A0AAV3TZ21_9ALTE</name>
<sequence length="420" mass="45570">MPPVLSDFIRSTNHQGFLSALQKKTALLIIQDLDGVCMELKRDPLTRTMSSQYIAAVKRTEAPFYVLTNGEHIGSRGVNRIVDAALADDAQSAEDQGLYLPGLAAGGVQWQDCFGKASHPGVSQTEIDFLAAVPKWLHGRLQAALSAPPFLLEPAQLEQILNVIILDNLASPSLNIGSLFHPFSNQAGLYQSLQNLAYQLMQELMQMAKTQGLEGSFFTHLAPNLGTQDGLERLKPAHNEDMGTTDFQFMLRGAVKEAGVLVLLNRYYFQQTGDYPLGEDFSARTAPSSQAEMLALAQAHFDPTIMPCIVGVGDTVTSAKAEDSLGYQRGGSDRGFLTLIQQLGAAFNTDNATIFVDSSQGELNRPGISQKPSPGEAVDHQVMAGITDVEDSLQLNLIFPEGHNQYIEFFTQLATVAPAQ</sequence>
<accession>A0AAV3TZ21</accession>
<dbReference type="InterPro" id="IPR012765">
    <property type="entry name" value="GGPPase"/>
</dbReference>
<dbReference type="AlphaFoldDB" id="A0AAV3TZ21"/>
<dbReference type="Proteomes" id="UP001409585">
    <property type="component" value="Unassembled WGS sequence"/>
</dbReference>
<dbReference type="RefSeq" id="WP_345418447.1">
    <property type="nucleotide sequence ID" value="NZ_AP031496.1"/>
</dbReference>
<dbReference type="Pfam" id="PF09506">
    <property type="entry name" value="Salt_tol_Pase"/>
    <property type="match status" value="1"/>
</dbReference>
<proteinExistence type="predicted"/>
<keyword evidence="2" id="KW-1185">Reference proteome</keyword>
<organism evidence="1 2">
    <name type="scientific">Halioxenophilus aromaticivorans</name>
    <dbReference type="NCBI Taxonomy" id="1306992"/>
    <lineage>
        <taxon>Bacteria</taxon>
        <taxon>Pseudomonadati</taxon>
        <taxon>Pseudomonadota</taxon>
        <taxon>Gammaproteobacteria</taxon>
        <taxon>Alteromonadales</taxon>
        <taxon>Alteromonadaceae</taxon>
        <taxon>Halioxenophilus</taxon>
    </lineage>
</organism>
<reference evidence="2" key="1">
    <citation type="journal article" date="2019" name="Int. J. Syst. Evol. Microbiol.">
        <title>The Global Catalogue of Microorganisms (GCM) 10K type strain sequencing project: providing services to taxonomists for standard genome sequencing and annotation.</title>
        <authorList>
            <consortium name="The Broad Institute Genomics Platform"/>
            <consortium name="The Broad Institute Genome Sequencing Center for Infectious Disease"/>
            <person name="Wu L."/>
            <person name="Ma J."/>
        </authorList>
    </citation>
    <scope>NUCLEOTIDE SEQUENCE [LARGE SCALE GENOMIC DNA]</scope>
    <source>
        <strain evidence="2">JCM 19134</strain>
    </source>
</reference>
<evidence type="ECO:0000313" key="1">
    <source>
        <dbReference type="EMBL" id="GAA4935679.1"/>
    </source>
</evidence>
<comment type="caution">
    <text evidence="1">The sequence shown here is derived from an EMBL/GenBank/DDBJ whole genome shotgun (WGS) entry which is preliminary data.</text>
</comment>
<protein>
    <submittedName>
        <fullName evidence="1">Glucosylglycerol 3-phosphatase</fullName>
    </submittedName>
</protein>